<dbReference type="ExpressionAtlas" id="A0A1Y7VK37">
    <property type="expression patterns" value="baseline and differential"/>
</dbReference>
<keyword evidence="4" id="KW-1185">Reference proteome</keyword>
<dbReference type="MGI" id="MGI:109577">
    <property type="gene designation" value="Taf1b"/>
</dbReference>
<dbReference type="Pfam" id="PF11781">
    <property type="entry name" value="Zn_ribbon_RRN7"/>
    <property type="match status" value="1"/>
</dbReference>
<dbReference type="GeneTree" id="ENSGT00440000033827"/>
<protein>
    <submittedName>
        <fullName evidence="2">TATA-box binding protein associated factor, RNA polymerase I, B</fullName>
    </submittedName>
</protein>
<dbReference type="ProteomicsDB" id="329129"/>
<dbReference type="InterPro" id="IPR021752">
    <property type="entry name" value="TF_Rrn7_Zf"/>
</dbReference>
<sequence>MDVEEVKAFRDRCSQCAAVSWGLTDEGKYYCTSCHNVTDRSEEVVSAADIPNTKINSINRGLRQRSKHE</sequence>
<name>A0A1Y7VK37_MOUSE</name>
<dbReference type="Proteomes" id="UP000000589">
    <property type="component" value="Chromosome 12"/>
</dbReference>
<feature type="domain" description="RRN7-type" evidence="1">
    <location>
        <begin position="9"/>
        <end position="38"/>
    </location>
</feature>
<reference evidence="2" key="2">
    <citation type="journal article" date="2011" name="PLoS Biol.">
        <title>Modernizing reference genome assemblies.</title>
        <authorList>
            <person name="Church D.M."/>
            <person name="Schneider V.A."/>
            <person name="Graves T."/>
            <person name="Auger K."/>
            <person name="Cunningham F."/>
            <person name="Bouk N."/>
            <person name="Chen H.C."/>
            <person name="Agarwala R."/>
            <person name="McLaren W.M."/>
            <person name="Ritchie G.R."/>
            <person name="Albracht D."/>
            <person name="Kremitzki M."/>
            <person name="Rock S."/>
            <person name="Kotkiewicz H."/>
            <person name="Kremitzki C."/>
            <person name="Wollam A."/>
            <person name="Trani L."/>
            <person name="Fulton L."/>
            <person name="Fulton R."/>
            <person name="Matthews L."/>
            <person name="Whitehead S."/>
            <person name="Chow W."/>
            <person name="Torrance J."/>
            <person name="Dunn M."/>
            <person name="Harden G."/>
            <person name="Threadgold G."/>
            <person name="Wood J."/>
            <person name="Collins J."/>
            <person name="Heath P."/>
            <person name="Griffiths G."/>
            <person name="Pelan S."/>
            <person name="Grafham D."/>
            <person name="Eichler E.E."/>
            <person name="Weinstock G."/>
            <person name="Mardis E.R."/>
            <person name="Wilson R.K."/>
            <person name="Howe K."/>
            <person name="Flicek P."/>
            <person name="Hubbard T."/>
        </authorList>
    </citation>
    <scope>NUCLEOTIDE SEQUENCE [LARGE SCALE GENOMIC DNA]</scope>
    <source>
        <strain evidence="2">C57BL/6J</strain>
    </source>
</reference>
<dbReference type="Ensembl" id="ENSMUST00000222710.2">
    <property type="protein sequence ID" value="ENSMUSP00000152862.2"/>
    <property type="gene ID" value="ENSMUSG00000059669.9"/>
</dbReference>
<accession>A0A1Y7VK37</accession>
<organism evidence="2 4">
    <name type="scientific">Mus musculus</name>
    <name type="common">Mouse</name>
    <dbReference type="NCBI Taxonomy" id="10090"/>
    <lineage>
        <taxon>Eukaryota</taxon>
        <taxon>Metazoa</taxon>
        <taxon>Chordata</taxon>
        <taxon>Craniata</taxon>
        <taxon>Vertebrata</taxon>
        <taxon>Euteleostomi</taxon>
        <taxon>Mammalia</taxon>
        <taxon>Eutheria</taxon>
        <taxon>Euarchontoglires</taxon>
        <taxon>Glires</taxon>
        <taxon>Rodentia</taxon>
        <taxon>Myomorpha</taxon>
        <taxon>Muroidea</taxon>
        <taxon>Muridae</taxon>
        <taxon>Murinae</taxon>
        <taxon>Mus</taxon>
        <taxon>Mus</taxon>
    </lineage>
</organism>
<dbReference type="VEuPathDB" id="HostDB:ENSMUSG00000059669"/>
<dbReference type="Bgee" id="ENSMUSG00000059669">
    <property type="expression patterns" value="Expressed in spermatocyte and 244 other cell types or tissues"/>
</dbReference>
<evidence type="ECO:0000313" key="2">
    <source>
        <dbReference type="Ensembl" id="ENSMUSP00000152701.2"/>
    </source>
</evidence>
<dbReference type="AlphaFoldDB" id="A0A1Y7VK37"/>
<reference evidence="2" key="3">
    <citation type="submission" date="2025-05" db="UniProtKB">
        <authorList>
            <consortium name="Ensembl"/>
        </authorList>
    </citation>
    <scope>IDENTIFICATION</scope>
    <source>
        <strain evidence="2">C57BL/6J</strain>
    </source>
</reference>
<evidence type="ECO:0000259" key="1">
    <source>
        <dbReference type="Pfam" id="PF11781"/>
    </source>
</evidence>
<dbReference type="Ensembl" id="ENSMUST00000221372.2">
    <property type="protein sequence ID" value="ENSMUSP00000152701.2"/>
    <property type="gene ID" value="ENSMUSG00000059669.9"/>
</dbReference>
<evidence type="ECO:0007829" key="5">
    <source>
        <dbReference type="PeptideAtlas" id="A0A1Y7VK37"/>
    </source>
</evidence>
<dbReference type="OMA" id="SFRFCWG"/>
<dbReference type="Antibodypedia" id="26617">
    <property type="antibodies" value="150 antibodies from 21 providers"/>
</dbReference>
<reference evidence="2 4" key="1">
    <citation type="journal article" date="2009" name="PLoS Biol.">
        <title>Lineage-specific biology revealed by a finished genome assembly of the mouse.</title>
        <authorList>
            <consortium name="Mouse Genome Sequencing Consortium"/>
            <person name="Church D.M."/>
            <person name="Goodstadt L."/>
            <person name="Hillier L.W."/>
            <person name="Zody M.C."/>
            <person name="Goldstein S."/>
            <person name="She X."/>
            <person name="Bult C.J."/>
            <person name="Agarwala R."/>
            <person name="Cherry J.L."/>
            <person name="DiCuccio M."/>
            <person name="Hlavina W."/>
            <person name="Kapustin Y."/>
            <person name="Meric P."/>
            <person name="Maglott D."/>
            <person name="Birtle Z."/>
            <person name="Marques A.C."/>
            <person name="Graves T."/>
            <person name="Zhou S."/>
            <person name="Teague B."/>
            <person name="Potamousis K."/>
            <person name="Churas C."/>
            <person name="Place M."/>
            <person name="Herschleb J."/>
            <person name="Runnheim R."/>
            <person name="Forrest D."/>
            <person name="Amos-Landgraf J."/>
            <person name="Schwartz D.C."/>
            <person name="Cheng Z."/>
            <person name="Lindblad-Toh K."/>
            <person name="Eichler E.E."/>
            <person name="Ponting C.P."/>
        </authorList>
    </citation>
    <scope>NUCLEOTIDE SEQUENCE [LARGE SCALE GENOMIC DNA]</scope>
    <source>
        <strain evidence="2 4">C57BL/6J</strain>
    </source>
</reference>
<keyword evidence="5 6" id="KW-1267">Proteomics identification</keyword>
<dbReference type="AGR" id="MGI:109577"/>
<proteinExistence type="evidence at protein level"/>
<evidence type="ECO:0000313" key="3">
    <source>
        <dbReference type="MGI" id="MGI:109577"/>
    </source>
</evidence>
<evidence type="ECO:0007829" key="6">
    <source>
        <dbReference type="ProteomicsDB" id="A0A1Y7VK37"/>
    </source>
</evidence>
<gene>
    <name evidence="2 3" type="primary">Taf1b</name>
</gene>
<evidence type="ECO:0000313" key="4">
    <source>
        <dbReference type="Proteomes" id="UP000000589"/>
    </source>
</evidence>